<accession>A0A6N4THB6</accession>
<evidence type="ECO:0000313" key="2">
    <source>
        <dbReference type="Proteomes" id="UP000464754"/>
    </source>
</evidence>
<dbReference type="Proteomes" id="UP000464754">
    <property type="component" value="Chromosome"/>
</dbReference>
<dbReference type="InterPro" id="IPR009959">
    <property type="entry name" value="Cyclase_SnoaL-like"/>
</dbReference>
<protein>
    <recommendedName>
        <fullName evidence="3">Ester cyclase</fullName>
    </recommendedName>
</protein>
<dbReference type="PANTHER" id="PTHR38436:SF1">
    <property type="entry name" value="ESTER CYCLASE"/>
    <property type="match status" value="1"/>
</dbReference>
<organism evidence="1 2">
    <name type="scientific">Amedibacterium intestinale</name>
    <dbReference type="NCBI Taxonomy" id="2583452"/>
    <lineage>
        <taxon>Bacteria</taxon>
        <taxon>Bacillati</taxon>
        <taxon>Bacillota</taxon>
        <taxon>Erysipelotrichia</taxon>
        <taxon>Erysipelotrichales</taxon>
        <taxon>Erysipelotrichaceae</taxon>
        <taxon>Amedibacterium</taxon>
    </lineage>
</organism>
<proteinExistence type="predicted"/>
<sequence length="136" mass="15625">MNNKDIVKYFYEVIVSENLLDELSKYISEDCVQRTGEKEIFIGIDGMKKHLLAVKKTYPDYIMKIIRQYEVDDYVISEFIMQGTHTGDFLGITPTNKVLEITGVDIDKVIDGKIVEHGGATNTFETFFEHHLIKSV</sequence>
<evidence type="ECO:0008006" key="3">
    <source>
        <dbReference type="Google" id="ProtNLM"/>
    </source>
</evidence>
<name>A0A6N4THB6_9FIRM</name>
<reference evidence="2" key="1">
    <citation type="submission" date="2019-05" db="EMBL/GenBank/DDBJ databases">
        <title>Complete genome sequencing of Absiella argi strain JCM 30884.</title>
        <authorList>
            <person name="Sakamoto M."/>
            <person name="Murakami T."/>
            <person name="Mori H."/>
        </authorList>
    </citation>
    <scope>NUCLEOTIDE SEQUENCE [LARGE SCALE GENOMIC DNA]</scope>
    <source>
        <strain evidence="2">JCM 30884</strain>
    </source>
</reference>
<dbReference type="EMBL" id="AP019695">
    <property type="protein sequence ID" value="BBK21864.1"/>
    <property type="molecule type" value="Genomic_DNA"/>
</dbReference>
<dbReference type="InterPro" id="IPR032710">
    <property type="entry name" value="NTF2-like_dom_sf"/>
</dbReference>
<dbReference type="AlphaFoldDB" id="A0A6N4THB6"/>
<dbReference type="GO" id="GO:0030638">
    <property type="term" value="P:polyketide metabolic process"/>
    <property type="evidence" value="ECO:0007669"/>
    <property type="project" value="InterPro"/>
</dbReference>
<dbReference type="KEGG" id="aarg:Aargi30884_07670"/>
<keyword evidence="2" id="KW-1185">Reference proteome</keyword>
<dbReference type="SUPFAM" id="SSF54427">
    <property type="entry name" value="NTF2-like"/>
    <property type="match status" value="1"/>
</dbReference>
<gene>
    <name evidence="1" type="ORF">Aargi30884_07670</name>
</gene>
<dbReference type="PANTHER" id="PTHR38436">
    <property type="entry name" value="POLYKETIDE CYCLASE SNOAL-LIKE DOMAIN"/>
    <property type="match status" value="1"/>
</dbReference>
<evidence type="ECO:0000313" key="1">
    <source>
        <dbReference type="EMBL" id="BBK21864.1"/>
    </source>
</evidence>
<dbReference type="Gene3D" id="3.10.450.50">
    <property type="match status" value="1"/>
</dbReference>
<dbReference type="Pfam" id="PF07366">
    <property type="entry name" value="SnoaL"/>
    <property type="match status" value="1"/>
</dbReference>
<dbReference type="RefSeq" id="WP_077711785.1">
    <property type="nucleotide sequence ID" value="NZ_AP019695.1"/>
</dbReference>